<keyword evidence="3" id="KW-1185">Reference proteome</keyword>
<evidence type="ECO:0000313" key="3">
    <source>
        <dbReference type="Proteomes" id="UP001229421"/>
    </source>
</evidence>
<comment type="caution">
    <text evidence="2">The sequence shown here is derived from an EMBL/GenBank/DDBJ whole genome shotgun (WGS) entry which is preliminary data.</text>
</comment>
<sequence>MYAVCVCARYQSDPKESHLVAVKRIFRYLKGKPNLGLWYPYEGNFELYSYSDSDFGGCALDRKSTTGGCQFLGPRLVSWQCKKQTNVSVSTAEAEYIAASAGCSQVLWLQNHLLDYGFNFLKTPIYIDNTAAMFITANPVQHSKTKHIEIRYHFLRDNSEKAQAIRLNKYISFNTLLVMIVVHDRVTMQSIQCDEPHRELLCCGTHRPEVSHEVSFELQGAAKDSQRWNKKSPKCGPAPNKIPKGIQKIPKGNDRK</sequence>
<proteinExistence type="predicted"/>
<protein>
    <submittedName>
        <fullName evidence="2">Uncharacterized protein</fullName>
    </submittedName>
</protein>
<gene>
    <name evidence="2" type="ORF">QVD17_16494</name>
</gene>
<dbReference type="EMBL" id="JAUHHV010000004">
    <property type="protein sequence ID" value="KAK1427799.1"/>
    <property type="molecule type" value="Genomic_DNA"/>
</dbReference>
<reference evidence="2" key="1">
    <citation type="journal article" date="2023" name="bioRxiv">
        <title>Improved chromosome-level genome assembly for marigold (Tagetes erecta).</title>
        <authorList>
            <person name="Jiang F."/>
            <person name="Yuan L."/>
            <person name="Wang S."/>
            <person name="Wang H."/>
            <person name="Xu D."/>
            <person name="Wang A."/>
            <person name="Fan W."/>
        </authorList>
    </citation>
    <scope>NUCLEOTIDE SEQUENCE</scope>
    <source>
        <strain evidence="2">WSJ</strain>
        <tissue evidence="2">Leaf</tissue>
    </source>
</reference>
<dbReference type="CDD" id="cd09272">
    <property type="entry name" value="RNase_HI_RT_Ty1"/>
    <property type="match status" value="1"/>
</dbReference>
<dbReference type="PANTHER" id="PTHR11439">
    <property type="entry name" value="GAG-POL-RELATED RETROTRANSPOSON"/>
    <property type="match status" value="1"/>
</dbReference>
<dbReference type="AlphaFoldDB" id="A0AAD8KR12"/>
<evidence type="ECO:0000256" key="1">
    <source>
        <dbReference type="SAM" id="MobiDB-lite"/>
    </source>
</evidence>
<name>A0AAD8KR12_TARER</name>
<dbReference type="Proteomes" id="UP001229421">
    <property type="component" value="Unassembled WGS sequence"/>
</dbReference>
<feature type="region of interest" description="Disordered" evidence="1">
    <location>
        <begin position="221"/>
        <end position="256"/>
    </location>
</feature>
<organism evidence="2 3">
    <name type="scientific">Tagetes erecta</name>
    <name type="common">African marigold</name>
    <dbReference type="NCBI Taxonomy" id="13708"/>
    <lineage>
        <taxon>Eukaryota</taxon>
        <taxon>Viridiplantae</taxon>
        <taxon>Streptophyta</taxon>
        <taxon>Embryophyta</taxon>
        <taxon>Tracheophyta</taxon>
        <taxon>Spermatophyta</taxon>
        <taxon>Magnoliopsida</taxon>
        <taxon>eudicotyledons</taxon>
        <taxon>Gunneridae</taxon>
        <taxon>Pentapetalae</taxon>
        <taxon>asterids</taxon>
        <taxon>campanulids</taxon>
        <taxon>Asterales</taxon>
        <taxon>Asteraceae</taxon>
        <taxon>Asteroideae</taxon>
        <taxon>Heliantheae alliance</taxon>
        <taxon>Tageteae</taxon>
        <taxon>Tagetes</taxon>
    </lineage>
</organism>
<dbReference type="PANTHER" id="PTHR11439:SF495">
    <property type="entry name" value="REVERSE TRANSCRIPTASE, RNA-DEPENDENT DNA POLYMERASE-RELATED"/>
    <property type="match status" value="1"/>
</dbReference>
<feature type="compositionally biased region" description="Low complexity" evidence="1">
    <location>
        <begin position="239"/>
        <end position="250"/>
    </location>
</feature>
<accession>A0AAD8KR12</accession>
<evidence type="ECO:0000313" key="2">
    <source>
        <dbReference type="EMBL" id="KAK1427799.1"/>
    </source>
</evidence>